<evidence type="ECO:0000313" key="9">
    <source>
        <dbReference type="Proteomes" id="UP000199441"/>
    </source>
</evidence>
<evidence type="ECO:0000313" key="8">
    <source>
        <dbReference type="EMBL" id="SDX00174.1"/>
    </source>
</evidence>
<keyword evidence="2" id="KW-1003">Cell membrane</keyword>
<evidence type="ECO:0000256" key="7">
    <source>
        <dbReference type="SAM" id="Phobius"/>
    </source>
</evidence>
<gene>
    <name evidence="8" type="ORF">SAMN04488001_2217</name>
</gene>
<name>A0A1H2Y6B0_9RHOB</name>
<dbReference type="STRING" id="670155.SAMN04488001_2217"/>
<evidence type="ECO:0000256" key="3">
    <source>
        <dbReference type="ARBA" id="ARBA00022519"/>
    </source>
</evidence>
<evidence type="ECO:0000256" key="4">
    <source>
        <dbReference type="ARBA" id="ARBA00022692"/>
    </source>
</evidence>
<evidence type="ECO:0000256" key="2">
    <source>
        <dbReference type="ARBA" id="ARBA00022475"/>
    </source>
</evidence>
<dbReference type="InterPro" id="IPR007498">
    <property type="entry name" value="PqiA-like"/>
</dbReference>
<reference evidence="9" key="1">
    <citation type="submission" date="2016-10" db="EMBL/GenBank/DDBJ databases">
        <authorList>
            <person name="Varghese N."/>
            <person name="Submissions S."/>
        </authorList>
    </citation>
    <scope>NUCLEOTIDE SEQUENCE [LARGE SCALE GENOMIC DNA]</scope>
    <source>
        <strain evidence="9">DSM 26922</strain>
    </source>
</reference>
<dbReference type="AlphaFoldDB" id="A0A1H2Y6B0"/>
<dbReference type="PANTHER" id="PTHR30462:SF3">
    <property type="entry name" value="INTERMEMBRANE TRANSPORT PROTEIN PQIA"/>
    <property type="match status" value="1"/>
</dbReference>
<feature type="transmembrane region" description="Helical" evidence="7">
    <location>
        <begin position="182"/>
        <end position="200"/>
    </location>
</feature>
<keyword evidence="9" id="KW-1185">Reference proteome</keyword>
<organism evidence="8 9">
    <name type="scientific">Litoreibacter albidus</name>
    <dbReference type="NCBI Taxonomy" id="670155"/>
    <lineage>
        <taxon>Bacteria</taxon>
        <taxon>Pseudomonadati</taxon>
        <taxon>Pseudomonadota</taxon>
        <taxon>Alphaproteobacteria</taxon>
        <taxon>Rhodobacterales</taxon>
        <taxon>Roseobacteraceae</taxon>
        <taxon>Litoreibacter</taxon>
    </lineage>
</organism>
<accession>A0A1H2Y6B0</accession>
<dbReference type="RefSeq" id="WP_425283331.1">
    <property type="nucleotide sequence ID" value="NZ_FNOI01000003.1"/>
</dbReference>
<sequence length="219" mass="23867">MVGMEVAGQYSNIISARELGVVACTRCTQVWPAGTAVCSRCGSTIVARDAKSLQRVWALWIVGLMCYVPANLYPMLRTRTLLSVQEDTIVGGAVELMHHGAIGIALIILIASVVIPLGKFMAIAFLAISVTRPSSVSNHHRQILYEVVEYIGRWSMIDIFVVAIMSSLVQLNTLAAVNPGRASLFFALSVIFTMLSAQAYDSRMIWDVQAKQEGTTTDE</sequence>
<dbReference type="EMBL" id="FNOI01000003">
    <property type="protein sequence ID" value="SDX00174.1"/>
    <property type="molecule type" value="Genomic_DNA"/>
</dbReference>
<dbReference type="InterPro" id="IPR051800">
    <property type="entry name" value="PqiA-PqiB_transport"/>
</dbReference>
<feature type="transmembrane region" description="Helical" evidence="7">
    <location>
        <begin position="96"/>
        <end position="129"/>
    </location>
</feature>
<feature type="transmembrane region" description="Helical" evidence="7">
    <location>
        <begin position="150"/>
        <end position="170"/>
    </location>
</feature>
<dbReference type="GO" id="GO:0005886">
    <property type="term" value="C:plasma membrane"/>
    <property type="evidence" value="ECO:0007669"/>
    <property type="project" value="UniProtKB-SubCell"/>
</dbReference>
<evidence type="ECO:0000256" key="5">
    <source>
        <dbReference type="ARBA" id="ARBA00022989"/>
    </source>
</evidence>
<keyword evidence="6 7" id="KW-0472">Membrane</keyword>
<dbReference type="Proteomes" id="UP000199441">
    <property type="component" value="Unassembled WGS sequence"/>
</dbReference>
<dbReference type="Pfam" id="PF04403">
    <property type="entry name" value="PqiA"/>
    <property type="match status" value="1"/>
</dbReference>
<evidence type="ECO:0000256" key="1">
    <source>
        <dbReference type="ARBA" id="ARBA00004533"/>
    </source>
</evidence>
<dbReference type="PANTHER" id="PTHR30462">
    <property type="entry name" value="INTERMEMBRANE TRANSPORT PROTEIN PQIB-RELATED"/>
    <property type="match status" value="1"/>
</dbReference>
<feature type="transmembrane region" description="Helical" evidence="7">
    <location>
        <begin position="57"/>
        <end position="76"/>
    </location>
</feature>
<keyword evidence="5 7" id="KW-1133">Transmembrane helix</keyword>
<proteinExistence type="predicted"/>
<keyword evidence="3" id="KW-0997">Cell inner membrane</keyword>
<evidence type="ECO:0000256" key="6">
    <source>
        <dbReference type="ARBA" id="ARBA00023136"/>
    </source>
</evidence>
<keyword evidence="4 7" id="KW-0812">Transmembrane</keyword>
<protein>
    <submittedName>
        <fullName evidence="8">Paraquat-inducible protein A</fullName>
    </submittedName>
</protein>
<comment type="subcellular location">
    <subcellularLocation>
        <location evidence="1">Cell inner membrane</location>
    </subcellularLocation>
</comment>